<gene>
    <name evidence="1" type="ORF">UFOPK2086_00364</name>
</gene>
<name>A0A6J6J4P4_9ZZZZ</name>
<accession>A0A6J6J4P4</accession>
<dbReference type="AlphaFoldDB" id="A0A6J6J4P4"/>
<organism evidence="1">
    <name type="scientific">freshwater metagenome</name>
    <dbReference type="NCBI Taxonomy" id="449393"/>
    <lineage>
        <taxon>unclassified sequences</taxon>
        <taxon>metagenomes</taxon>
        <taxon>ecological metagenomes</taxon>
    </lineage>
</organism>
<evidence type="ECO:0000313" key="1">
    <source>
        <dbReference type="EMBL" id="CAB4631615.1"/>
    </source>
</evidence>
<sequence length="313" mass="34202">MGNFRTRIVDLGDDHEMLLLRSDGDRWPRAALILGSEGTVGRINLGLLRKMDRGIFLDPDPDEGGAPAGVAPSIDHAAFLRVLLELSQVVPSRPQEAQTAASLAQLRALADELGMLIDAVPELREEGGLEVVDDAMWEKGRWFLRTTAAVGKEQKSMVFFLVPFRPQGFEGPAGGYPPNLVTRRPICFDGRPVSTNARAGGTPVLIAGRSGVVAVKPLPNILDFIADDEVRHLAAALTALRARLDDRSPTAAYNGIIAGRFRMPQETSGEIHRRMRLVARALRVPSDREELAFIAPSDLDFEKLCTDVVRAER</sequence>
<proteinExistence type="predicted"/>
<reference evidence="1" key="1">
    <citation type="submission" date="2020-05" db="EMBL/GenBank/DDBJ databases">
        <authorList>
            <person name="Chiriac C."/>
            <person name="Salcher M."/>
            <person name="Ghai R."/>
            <person name="Kavagutti S V."/>
        </authorList>
    </citation>
    <scope>NUCLEOTIDE SEQUENCE</scope>
</reference>
<protein>
    <submittedName>
        <fullName evidence="1">Unannotated protein</fullName>
    </submittedName>
</protein>
<dbReference type="EMBL" id="CAEZVQ010000028">
    <property type="protein sequence ID" value="CAB4631615.1"/>
    <property type="molecule type" value="Genomic_DNA"/>
</dbReference>